<comment type="caution">
    <text evidence="2">The sequence shown here is derived from an EMBL/GenBank/DDBJ whole genome shotgun (WGS) entry which is preliminary data.</text>
</comment>
<feature type="region of interest" description="Disordered" evidence="1">
    <location>
        <begin position="92"/>
        <end position="128"/>
    </location>
</feature>
<dbReference type="Proteomes" id="UP000195402">
    <property type="component" value="Unassembled WGS sequence"/>
</dbReference>
<dbReference type="OrthoDB" id="4951845at2759"/>
<accession>A0A200Q8R5</accession>
<dbReference type="STRING" id="56857.A0A200Q8R5"/>
<dbReference type="EMBL" id="MVGT01002699">
    <property type="protein sequence ID" value="OVA06873.1"/>
    <property type="molecule type" value="Genomic_DNA"/>
</dbReference>
<keyword evidence="3" id="KW-1185">Reference proteome</keyword>
<feature type="compositionally biased region" description="Basic residues" evidence="1">
    <location>
        <begin position="109"/>
        <end position="126"/>
    </location>
</feature>
<dbReference type="AlphaFoldDB" id="A0A200Q8R5"/>
<name>A0A200Q8R5_MACCD</name>
<dbReference type="SUPFAM" id="SSF48150">
    <property type="entry name" value="DNA-glycosylase"/>
    <property type="match status" value="1"/>
</dbReference>
<gene>
    <name evidence="2" type="ORF">BVC80_497g27</name>
</gene>
<reference evidence="2 3" key="1">
    <citation type="journal article" date="2017" name="Mol. Plant">
        <title>The Genome of Medicinal Plant Macleaya cordata Provides New Insights into Benzylisoquinoline Alkaloids Metabolism.</title>
        <authorList>
            <person name="Liu X."/>
            <person name="Liu Y."/>
            <person name="Huang P."/>
            <person name="Ma Y."/>
            <person name="Qing Z."/>
            <person name="Tang Q."/>
            <person name="Cao H."/>
            <person name="Cheng P."/>
            <person name="Zheng Y."/>
            <person name="Yuan Z."/>
            <person name="Zhou Y."/>
            <person name="Liu J."/>
            <person name="Tang Z."/>
            <person name="Zhuo Y."/>
            <person name="Zhang Y."/>
            <person name="Yu L."/>
            <person name="Huang J."/>
            <person name="Yang P."/>
            <person name="Peng Q."/>
            <person name="Zhang J."/>
            <person name="Jiang W."/>
            <person name="Zhang Z."/>
            <person name="Lin K."/>
            <person name="Ro D.K."/>
            <person name="Chen X."/>
            <person name="Xiong X."/>
            <person name="Shang Y."/>
            <person name="Huang S."/>
            <person name="Zeng J."/>
        </authorList>
    </citation>
    <scope>NUCLEOTIDE SEQUENCE [LARGE SCALE GENOMIC DNA]</scope>
    <source>
        <strain evidence="3">cv. BLH2017</strain>
        <tissue evidence="2">Root</tissue>
    </source>
</reference>
<dbReference type="PANTHER" id="PTHR10242">
    <property type="entry name" value="8-OXOGUANINE DNA GLYCOSYLASE"/>
    <property type="match status" value="1"/>
</dbReference>
<dbReference type="GO" id="GO:0005634">
    <property type="term" value="C:nucleus"/>
    <property type="evidence" value="ECO:0007669"/>
    <property type="project" value="TreeGrafter"/>
</dbReference>
<evidence type="ECO:0000313" key="3">
    <source>
        <dbReference type="Proteomes" id="UP000195402"/>
    </source>
</evidence>
<feature type="region of interest" description="Disordered" evidence="1">
    <location>
        <begin position="142"/>
        <end position="172"/>
    </location>
</feature>
<protein>
    <recommendedName>
        <fullName evidence="4">HhH-GPD domain-containing protein</fullName>
    </recommendedName>
</protein>
<evidence type="ECO:0000313" key="2">
    <source>
        <dbReference type="EMBL" id="OVA06873.1"/>
    </source>
</evidence>
<dbReference type="GO" id="GO:0006285">
    <property type="term" value="P:base-excision repair, AP site formation"/>
    <property type="evidence" value="ECO:0007669"/>
    <property type="project" value="TreeGrafter"/>
</dbReference>
<dbReference type="PANTHER" id="PTHR10242:SF7">
    <property type="entry name" value="HHH-GPD DOMAIN-CONTAINING PROTEIN"/>
    <property type="match status" value="1"/>
</dbReference>
<organism evidence="2 3">
    <name type="scientific">Macleaya cordata</name>
    <name type="common">Five-seeded plume-poppy</name>
    <name type="synonym">Bocconia cordata</name>
    <dbReference type="NCBI Taxonomy" id="56857"/>
    <lineage>
        <taxon>Eukaryota</taxon>
        <taxon>Viridiplantae</taxon>
        <taxon>Streptophyta</taxon>
        <taxon>Embryophyta</taxon>
        <taxon>Tracheophyta</taxon>
        <taxon>Spermatophyta</taxon>
        <taxon>Magnoliopsida</taxon>
        <taxon>Ranunculales</taxon>
        <taxon>Papaveraceae</taxon>
        <taxon>Papaveroideae</taxon>
        <taxon>Macleaya</taxon>
    </lineage>
</organism>
<dbReference type="OMA" id="FTINTIM"/>
<dbReference type="Gene3D" id="1.10.340.30">
    <property type="entry name" value="Hypothetical protein, domain 2"/>
    <property type="match status" value="1"/>
</dbReference>
<dbReference type="InParanoid" id="A0A200Q8R5"/>
<evidence type="ECO:0008006" key="4">
    <source>
        <dbReference type="Google" id="ProtNLM"/>
    </source>
</evidence>
<sequence>MQAQVGRMLHISEEDERKINEFHKLHPVSKNRGFGRLFRSPTLFEDMVKSILLCNCRWGRSMDMARALCELQLELNSTGSCVDDTTRQYCSSSSSSLTHQNPNPMHPAKTLKRRGRRRRGGLKRKHMAADVECNKDNNICNSSSSTTTRANDDCSESSSSSKDHQNAAYGNFPSSKELVNLDEEFLERRCNLGYRAPIILRLAKIFETADMARQSSSSSSSSSSPYYDKVYKELMGVKGLGPFTSSYVLTCMGFYERIPADTETVRHLQEIHGRKSCTKKTVMEDAKEIYRNYAPFQFLAYWYV</sequence>
<evidence type="ECO:0000256" key="1">
    <source>
        <dbReference type="SAM" id="MobiDB-lite"/>
    </source>
</evidence>
<dbReference type="InterPro" id="IPR011257">
    <property type="entry name" value="DNA_glycosylase"/>
</dbReference>
<dbReference type="GO" id="GO:0034039">
    <property type="term" value="F:8-oxo-7,8-dihydroguanine DNA N-glycosylase activity"/>
    <property type="evidence" value="ECO:0007669"/>
    <property type="project" value="TreeGrafter"/>
</dbReference>
<dbReference type="InterPro" id="IPR052054">
    <property type="entry name" value="Oxidative_DNA_repair_enzyme"/>
</dbReference>
<proteinExistence type="predicted"/>